<comment type="caution">
    <text evidence="1">The sequence shown here is derived from an EMBL/GenBank/DDBJ whole genome shotgun (WGS) entry which is preliminary data.</text>
</comment>
<evidence type="ECO:0000313" key="2">
    <source>
        <dbReference type="Proteomes" id="UP001596447"/>
    </source>
</evidence>
<gene>
    <name evidence="1" type="ORF">ACFQJ9_09020</name>
</gene>
<reference evidence="1 2" key="1">
    <citation type="journal article" date="2019" name="Int. J. Syst. Evol. Microbiol.">
        <title>The Global Catalogue of Microorganisms (GCM) 10K type strain sequencing project: providing services to taxonomists for standard genome sequencing and annotation.</title>
        <authorList>
            <consortium name="The Broad Institute Genomics Platform"/>
            <consortium name="The Broad Institute Genome Sequencing Center for Infectious Disease"/>
            <person name="Wu L."/>
            <person name="Ma J."/>
        </authorList>
    </citation>
    <scope>NUCLEOTIDE SEQUENCE [LARGE SCALE GENOMIC DNA]</scope>
    <source>
        <strain evidence="1 2">XZGYJ-43</strain>
    </source>
</reference>
<sequence length="52" mass="6007">MKYVVLFNVPEWQEGWGYSKNTLFDTRHDAAGAMARLARLNPDVDYKLDVFG</sequence>
<keyword evidence="2" id="KW-1185">Reference proteome</keyword>
<dbReference type="AlphaFoldDB" id="A0ABD5Z2Y6"/>
<proteinExistence type="predicted"/>
<evidence type="ECO:0000313" key="1">
    <source>
        <dbReference type="EMBL" id="MFC7199551.1"/>
    </source>
</evidence>
<dbReference type="EMBL" id="JBHTAR010000011">
    <property type="protein sequence ID" value="MFC7199551.1"/>
    <property type="molecule type" value="Genomic_DNA"/>
</dbReference>
<accession>A0ABD5Z2Y6</accession>
<dbReference type="RefSeq" id="WP_279529480.1">
    <property type="nucleotide sequence ID" value="NZ_CP122312.1"/>
</dbReference>
<protein>
    <submittedName>
        <fullName evidence="1">Uncharacterized protein</fullName>
    </submittedName>
</protein>
<name>A0ABD5Z2Y6_9EURY</name>
<dbReference type="Proteomes" id="UP001596447">
    <property type="component" value="Unassembled WGS sequence"/>
</dbReference>
<organism evidence="1 2">
    <name type="scientific">Halospeciosus flavus</name>
    <dbReference type="NCBI Taxonomy" id="3032283"/>
    <lineage>
        <taxon>Archaea</taxon>
        <taxon>Methanobacteriati</taxon>
        <taxon>Methanobacteriota</taxon>
        <taxon>Stenosarchaea group</taxon>
        <taxon>Halobacteria</taxon>
        <taxon>Halobacteriales</taxon>
        <taxon>Halobacteriaceae</taxon>
        <taxon>Halospeciosus</taxon>
    </lineage>
</organism>